<protein>
    <submittedName>
        <fullName evidence="1">Uncharacterized protein</fullName>
    </submittedName>
</protein>
<evidence type="ECO:0000313" key="2">
    <source>
        <dbReference type="Proteomes" id="UP000887116"/>
    </source>
</evidence>
<sequence length="140" mass="16241">MKSSVMLRNLQMQLKVTSRFREDDRMLLSKRSRLKKKVCWNCLWNSEILSSLMFFIYNSNGLNSDSEEGEKTWTEWNEVESDGFFTTGMTTQQTAPWENWHLERGFKLLMTFVLVRWGLGGSGHVEGTGEKLSFASQAAR</sequence>
<dbReference type="Proteomes" id="UP000887116">
    <property type="component" value="Unassembled WGS sequence"/>
</dbReference>
<proteinExistence type="predicted"/>
<reference evidence="1" key="1">
    <citation type="submission" date="2020-07" db="EMBL/GenBank/DDBJ databases">
        <title>Multicomponent nature underlies the extraordinary mechanical properties of spider dragline silk.</title>
        <authorList>
            <person name="Kono N."/>
            <person name="Nakamura H."/>
            <person name="Mori M."/>
            <person name="Yoshida Y."/>
            <person name="Ohtoshi R."/>
            <person name="Malay A.D."/>
            <person name="Moran D.A.P."/>
            <person name="Tomita M."/>
            <person name="Numata K."/>
            <person name="Arakawa K."/>
        </authorList>
    </citation>
    <scope>NUCLEOTIDE SEQUENCE</scope>
</reference>
<name>A0A8X6ILU5_TRICU</name>
<dbReference type="EMBL" id="BMAO01014768">
    <property type="protein sequence ID" value="GFQ96962.1"/>
    <property type="molecule type" value="Genomic_DNA"/>
</dbReference>
<gene>
    <name evidence="1" type="ORF">TNCT_233021</name>
</gene>
<accession>A0A8X6ILU5</accession>
<comment type="caution">
    <text evidence="1">The sequence shown here is derived from an EMBL/GenBank/DDBJ whole genome shotgun (WGS) entry which is preliminary data.</text>
</comment>
<evidence type="ECO:0000313" key="1">
    <source>
        <dbReference type="EMBL" id="GFQ96962.1"/>
    </source>
</evidence>
<organism evidence="1 2">
    <name type="scientific">Trichonephila clavata</name>
    <name type="common">Joro spider</name>
    <name type="synonym">Nephila clavata</name>
    <dbReference type="NCBI Taxonomy" id="2740835"/>
    <lineage>
        <taxon>Eukaryota</taxon>
        <taxon>Metazoa</taxon>
        <taxon>Ecdysozoa</taxon>
        <taxon>Arthropoda</taxon>
        <taxon>Chelicerata</taxon>
        <taxon>Arachnida</taxon>
        <taxon>Araneae</taxon>
        <taxon>Araneomorphae</taxon>
        <taxon>Entelegynae</taxon>
        <taxon>Araneoidea</taxon>
        <taxon>Nephilidae</taxon>
        <taxon>Trichonephila</taxon>
    </lineage>
</organism>
<dbReference type="AlphaFoldDB" id="A0A8X6ILU5"/>
<keyword evidence="2" id="KW-1185">Reference proteome</keyword>